<dbReference type="Gene3D" id="1.10.540.10">
    <property type="entry name" value="Acyl-CoA dehydrogenase/oxidase, N-terminal domain"/>
    <property type="match status" value="1"/>
</dbReference>
<sequence length="413" mass="43946">MNADPSTDPARDAEQTALEPERLLPDALLETFRERAAVYDRENRFFDEDLADLRELGYLRLFVPTEMGGLGVSLLQVTRLQRRLAGAAPATALGINMHLVVTGAAVVALRRGLESARTILEQAAAGELFAFGISEAGNEAMLFDAATTAAPRQDGGYELTGIKIFTSLSPAWTRLVTHAKIAGADDAASDRLVFGILERGEGVASLDDWDTHGMRASQSCTTRLDGAVMPAEAVLATTPVGPNGEPLPFGIFGVFELLLASVYIGIAERAVQVGVGIATTRRSVTRGIVHADDPDIRRRLARAAIGCDGAVLQIEKVAYDLDALGAAQAVPGATDHGPRWSLHFSGVKARATEAAIAAVDEVLRSSGGRHYSRGSEIERLSRDVRAGIYQPSDEESVQSSYARALLGEVGAER</sequence>
<evidence type="ECO:0000259" key="2">
    <source>
        <dbReference type="Pfam" id="PF02771"/>
    </source>
</evidence>
<dbReference type="InterPro" id="IPR013107">
    <property type="entry name" value="Acyl-CoA_DH_C"/>
</dbReference>
<dbReference type="RefSeq" id="WP_087103793.1">
    <property type="nucleotide sequence ID" value="NZ_FWFG01000059.1"/>
</dbReference>
<dbReference type="Proteomes" id="UP000195981">
    <property type="component" value="Unassembled WGS sequence"/>
</dbReference>
<gene>
    <name evidence="4" type="ORF">FM110_06555</name>
</gene>
<reference evidence="4 5" key="1">
    <citation type="submission" date="2017-02" db="EMBL/GenBank/DDBJ databases">
        <authorList>
            <person name="Peterson S.W."/>
        </authorList>
    </citation>
    <scope>NUCLEOTIDE SEQUENCE [LARGE SCALE GENOMIC DNA]</scope>
    <source>
        <strain evidence="4 5">CIP104813</strain>
    </source>
</reference>
<dbReference type="PANTHER" id="PTHR43884:SF25">
    <property type="entry name" value="ACYL-COA DEHYDROGENASE YDBM-RELATED"/>
    <property type="match status" value="1"/>
</dbReference>
<organism evidence="4 5">
    <name type="scientific">Brachybacterium nesterenkovii</name>
    <dbReference type="NCBI Taxonomy" id="47847"/>
    <lineage>
        <taxon>Bacteria</taxon>
        <taxon>Bacillati</taxon>
        <taxon>Actinomycetota</taxon>
        <taxon>Actinomycetes</taxon>
        <taxon>Micrococcales</taxon>
        <taxon>Dermabacteraceae</taxon>
        <taxon>Brachybacterium</taxon>
    </lineage>
</organism>
<keyword evidence="1 4" id="KW-0560">Oxidoreductase</keyword>
<feature type="domain" description="Acyl-CoA dehydrogenase C-terminal" evidence="3">
    <location>
        <begin position="258"/>
        <end position="387"/>
    </location>
</feature>
<dbReference type="Pfam" id="PF08028">
    <property type="entry name" value="Acyl-CoA_dh_2"/>
    <property type="match status" value="1"/>
</dbReference>
<dbReference type="InterPro" id="IPR046373">
    <property type="entry name" value="Acyl-CoA_Oxase/DH_mid-dom_sf"/>
</dbReference>
<dbReference type="InterPro" id="IPR009100">
    <property type="entry name" value="AcylCoA_DH/oxidase_NM_dom_sf"/>
</dbReference>
<dbReference type="Pfam" id="PF02771">
    <property type="entry name" value="Acyl-CoA_dh_N"/>
    <property type="match status" value="1"/>
</dbReference>
<protein>
    <submittedName>
        <fullName evidence="4">Acyl-CoA dehydrogenase, short-chain specific</fullName>
        <ecNumber evidence="4">1.3.8.1</ecNumber>
    </submittedName>
</protein>
<dbReference type="PIRSF" id="PIRSF016578">
    <property type="entry name" value="HsaA"/>
    <property type="match status" value="1"/>
</dbReference>
<dbReference type="SUPFAM" id="SSF56645">
    <property type="entry name" value="Acyl-CoA dehydrogenase NM domain-like"/>
    <property type="match status" value="1"/>
</dbReference>
<dbReference type="OrthoDB" id="3404950at2"/>
<dbReference type="PANTHER" id="PTHR43884">
    <property type="entry name" value="ACYL-COA DEHYDROGENASE"/>
    <property type="match status" value="1"/>
</dbReference>
<dbReference type="EC" id="1.3.8.1" evidence="4"/>
<evidence type="ECO:0000259" key="3">
    <source>
        <dbReference type="Pfam" id="PF08028"/>
    </source>
</evidence>
<dbReference type="EMBL" id="FWFG01000059">
    <property type="protein sequence ID" value="SLM91462.1"/>
    <property type="molecule type" value="Genomic_DNA"/>
</dbReference>
<keyword evidence="5" id="KW-1185">Reference proteome</keyword>
<dbReference type="Gene3D" id="2.40.110.10">
    <property type="entry name" value="Butyryl-CoA Dehydrogenase, subunit A, domain 2"/>
    <property type="match status" value="1"/>
</dbReference>
<dbReference type="InterPro" id="IPR036250">
    <property type="entry name" value="AcylCo_DH-like_C"/>
</dbReference>
<dbReference type="InterPro" id="IPR037069">
    <property type="entry name" value="AcylCoA_DH/ox_N_sf"/>
</dbReference>
<name>A0A1X6X1H7_9MICO</name>
<dbReference type="SUPFAM" id="SSF47203">
    <property type="entry name" value="Acyl-CoA dehydrogenase C-terminal domain-like"/>
    <property type="match status" value="1"/>
</dbReference>
<proteinExistence type="predicted"/>
<dbReference type="GO" id="GO:0016937">
    <property type="term" value="F:short-chain fatty acyl-CoA dehydrogenase activity"/>
    <property type="evidence" value="ECO:0007669"/>
    <property type="project" value="UniProtKB-EC"/>
</dbReference>
<dbReference type="InterPro" id="IPR013786">
    <property type="entry name" value="AcylCoA_DH/ox_N"/>
</dbReference>
<feature type="domain" description="Acyl-CoA dehydrogenase/oxidase N-terminal" evidence="2">
    <location>
        <begin position="32"/>
        <end position="105"/>
    </location>
</feature>
<evidence type="ECO:0000313" key="4">
    <source>
        <dbReference type="EMBL" id="SLM91462.1"/>
    </source>
</evidence>
<dbReference type="Gene3D" id="1.20.140.10">
    <property type="entry name" value="Butyryl-CoA Dehydrogenase, subunit A, domain 3"/>
    <property type="match status" value="1"/>
</dbReference>
<accession>A0A1X6X1H7</accession>
<evidence type="ECO:0000313" key="5">
    <source>
        <dbReference type="Proteomes" id="UP000195981"/>
    </source>
</evidence>
<dbReference type="AlphaFoldDB" id="A0A1X6X1H7"/>
<dbReference type="GO" id="GO:0050660">
    <property type="term" value="F:flavin adenine dinucleotide binding"/>
    <property type="evidence" value="ECO:0007669"/>
    <property type="project" value="InterPro"/>
</dbReference>
<evidence type="ECO:0000256" key="1">
    <source>
        <dbReference type="ARBA" id="ARBA00023002"/>
    </source>
</evidence>